<evidence type="ECO:0000256" key="3">
    <source>
        <dbReference type="ARBA" id="ARBA00022490"/>
    </source>
</evidence>
<dbReference type="EMBL" id="HBHW01009661">
    <property type="protein sequence ID" value="CAE0039377.1"/>
    <property type="molecule type" value="Transcribed_RNA"/>
</dbReference>
<keyword evidence="4 14" id="KW-0540">Nuclease</keyword>
<keyword evidence="10" id="KW-0862">Zinc</keyword>
<sequence>MKEKVKQKRVSIFSIDEASLGVGGVDGIAVETADGGEEDVEVKDFREEEGEESERVGIEGSAVCLTCDVRQFHDYREQREHFGTDWHRHNLRRKTRKRPPLAEAHFEKLADTLSISGSEDEDEEDREEEEFQRLEAIRRMPKLEYSLASGEYLSAWKAALPDNGSLSSLKNMKLTCVFLAGGGHFAGAVFGPKGKVLKHQTYHRYTSRKKQGGEQDFNEKASRAKSAGAQIRRYNMQLLRQEIRAVLKDWTNEIHSADLVFLHAPGKGTRETFLGYPDSPLKDVELRRIPFTTRRATLDEVKRVMSELTSVYLSSQSVVEVVPVPRKVLDLKKGDAATSRASSADNKQPAEKGTAHLKARAPKPQESDLLDEEIRVVREEAQIPEAVLQLFEACCIGDVDMAKRVLEIDRIDSKFPEGCRYRKDRKVDVDGTGLSPLEVAASLGHHELVLTILEFGGNPVEGSPYLRAPDKETRDTFRRFWALNPDRWDYAAGSIPSPLTSDMEAEREAKLREKRRKAKQKKKAKSKQEKAEAEAAQQAAEARAVWECVPKPKAVRNVAFTLSLSIALCHSVPTLASISLLWWLARRRLPEREKRAMALEGRLNLKTATCRWCGKSLVGITPFERLSFKYCSTTRCIRIVDWDMGPIGPQPILEVFVQFCISA</sequence>
<dbReference type="InterPro" id="IPR002110">
    <property type="entry name" value="Ankyrin_rpt"/>
</dbReference>
<dbReference type="PROSITE" id="PS50088">
    <property type="entry name" value="ANK_REPEAT"/>
    <property type="match status" value="1"/>
</dbReference>
<dbReference type="Pfam" id="PF18716">
    <property type="entry name" value="VATC"/>
    <property type="match status" value="1"/>
</dbReference>
<evidence type="ECO:0000256" key="10">
    <source>
        <dbReference type="ARBA" id="ARBA00022833"/>
    </source>
</evidence>
<protein>
    <recommendedName>
        <fullName evidence="16">VLRF1 domain-containing protein</fullName>
    </recommendedName>
</protein>
<evidence type="ECO:0000256" key="11">
    <source>
        <dbReference type="ARBA" id="ARBA00023043"/>
    </source>
</evidence>
<evidence type="ECO:0000313" key="19">
    <source>
        <dbReference type="EMBL" id="CAE0039383.1"/>
    </source>
</evidence>
<dbReference type="AlphaFoldDB" id="A0A7S2ZGF2"/>
<evidence type="ECO:0000256" key="14">
    <source>
        <dbReference type="PROSITE-ProRule" id="PRU01389"/>
    </source>
</evidence>
<dbReference type="GO" id="GO:0036503">
    <property type="term" value="P:ERAD pathway"/>
    <property type="evidence" value="ECO:0007669"/>
    <property type="project" value="TreeGrafter"/>
</dbReference>
<dbReference type="InterPro" id="IPR041175">
    <property type="entry name" value="VLRF1/Vms1"/>
</dbReference>
<evidence type="ECO:0000256" key="9">
    <source>
        <dbReference type="ARBA" id="ARBA00022801"/>
    </source>
</evidence>
<dbReference type="InterPro" id="IPR047139">
    <property type="entry name" value="ANKZ1/VMS1"/>
</dbReference>
<feature type="region of interest" description="Disordered" evidence="15">
    <location>
        <begin position="333"/>
        <end position="365"/>
    </location>
</feature>
<dbReference type="InterPro" id="IPR041540">
    <property type="entry name" value="VATC"/>
</dbReference>
<keyword evidence="12" id="KW-0175">Coiled coil</keyword>
<evidence type="ECO:0000256" key="13">
    <source>
        <dbReference type="PROSITE-ProRule" id="PRU00023"/>
    </source>
</evidence>
<evidence type="ECO:0000256" key="5">
    <source>
        <dbReference type="ARBA" id="ARBA00022723"/>
    </source>
</evidence>
<accession>A0A7S2ZGF2</accession>
<dbReference type="Pfam" id="PF18826">
    <property type="entry name" value="bVLRF1"/>
    <property type="match status" value="1"/>
</dbReference>
<keyword evidence="11 13" id="KW-0040">ANK repeat</keyword>
<keyword evidence="7 14" id="KW-0255">Endonuclease</keyword>
<evidence type="ECO:0000313" key="18">
    <source>
        <dbReference type="EMBL" id="CAE0039381.1"/>
    </source>
</evidence>
<evidence type="ECO:0000256" key="2">
    <source>
        <dbReference type="ARBA" id="ARBA00009262"/>
    </source>
</evidence>
<evidence type="ECO:0000313" key="17">
    <source>
        <dbReference type="EMBL" id="CAE0039377.1"/>
    </source>
</evidence>
<dbReference type="GO" id="GO:0016787">
    <property type="term" value="F:hydrolase activity"/>
    <property type="evidence" value="ECO:0007669"/>
    <property type="project" value="UniProtKB-KW"/>
</dbReference>
<comment type="similarity">
    <text evidence="2 14">Belongs to the ANKZF1/VMS1 family.</text>
</comment>
<dbReference type="EMBL" id="HBHW01009665">
    <property type="protein sequence ID" value="CAE0039381.1"/>
    <property type="molecule type" value="Transcribed_RNA"/>
</dbReference>
<dbReference type="PANTHER" id="PTHR16036:SF2">
    <property type="entry name" value="TRNA ENDONUCLEASE ANKZF1"/>
    <property type="match status" value="1"/>
</dbReference>
<evidence type="ECO:0000256" key="1">
    <source>
        <dbReference type="ARBA" id="ARBA00004496"/>
    </source>
</evidence>
<feature type="repeat" description="ANK" evidence="13">
    <location>
        <begin position="432"/>
        <end position="458"/>
    </location>
</feature>
<keyword evidence="8" id="KW-0863">Zinc-finger</keyword>
<organism evidence="19">
    <name type="scientific">Rhodosorus marinus</name>
    <dbReference type="NCBI Taxonomy" id="101924"/>
    <lineage>
        <taxon>Eukaryota</taxon>
        <taxon>Rhodophyta</taxon>
        <taxon>Stylonematophyceae</taxon>
        <taxon>Stylonematales</taxon>
        <taxon>Stylonemataceae</taxon>
        <taxon>Rhodosorus</taxon>
    </lineage>
</organism>
<evidence type="ECO:0000256" key="15">
    <source>
        <dbReference type="SAM" id="MobiDB-lite"/>
    </source>
</evidence>
<dbReference type="PANTHER" id="PTHR16036">
    <property type="entry name" value="ANKYRIN REPEAT AND ZINC FINGER DOMAIN-CONTAINING PROTEIN 1"/>
    <property type="match status" value="1"/>
</dbReference>
<keyword evidence="5" id="KW-0479">Metal-binding</keyword>
<reference evidence="19" key="1">
    <citation type="submission" date="2021-01" db="EMBL/GenBank/DDBJ databases">
        <authorList>
            <person name="Corre E."/>
            <person name="Pelletier E."/>
            <person name="Niang G."/>
            <person name="Scheremetjew M."/>
            <person name="Finn R."/>
            <person name="Kale V."/>
            <person name="Holt S."/>
            <person name="Cochrane G."/>
            <person name="Meng A."/>
            <person name="Brown T."/>
            <person name="Cohen L."/>
        </authorList>
    </citation>
    <scope>NUCLEOTIDE SEQUENCE</scope>
    <source>
        <strain evidence="19">CCMP 769</strain>
    </source>
</reference>
<name>A0A7S2ZGF2_9RHOD</name>
<keyword evidence="3 14" id="KW-0963">Cytoplasm</keyword>
<dbReference type="GO" id="GO:0008270">
    <property type="term" value="F:zinc ion binding"/>
    <property type="evidence" value="ECO:0007669"/>
    <property type="project" value="UniProtKB-KW"/>
</dbReference>
<evidence type="ECO:0000256" key="6">
    <source>
        <dbReference type="ARBA" id="ARBA00022737"/>
    </source>
</evidence>
<comment type="subcellular location">
    <subcellularLocation>
        <location evidence="1">Cytoplasm</location>
    </subcellularLocation>
</comment>
<evidence type="ECO:0000256" key="12">
    <source>
        <dbReference type="ARBA" id="ARBA00023054"/>
    </source>
</evidence>
<feature type="domain" description="VLRF1" evidence="16">
    <location>
        <begin position="171"/>
        <end position="311"/>
    </location>
</feature>
<gene>
    <name evidence="17" type="ORF">RMAR00112_LOCUS7336</name>
    <name evidence="18" type="ORF">RMAR00112_LOCUS7340</name>
    <name evidence="19" type="ORF">RMAR00112_LOCUS7342</name>
</gene>
<dbReference type="EMBL" id="HBHW01009667">
    <property type="protein sequence ID" value="CAE0039383.1"/>
    <property type="molecule type" value="Transcribed_RNA"/>
</dbReference>
<feature type="compositionally biased region" description="Basic residues" evidence="15">
    <location>
        <begin position="512"/>
        <end position="525"/>
    </location>
</feature>
<feature type="region of interest" description="Disordered" evidence="15">
    <location>
        <begin position="499"/>
        <end position="534"/>
    </location>
</feature>
<evidence type="ECO:0000259" key="16">
    <source>
        <dbReference type="PROSITE" id="PS52044"/>
    </source>
</evidence>
<feature type="active site" evidence="14">
    <location>
        <position position="215"/>
    </location>
</feature>
<keyword evidence="6" id="KW-0677">Repeat</keyword>
<evidence type="ECO:0000256" key="8">
    <source>
        <dbReference type="ARBA" id="ARBA00022771"/>
    </source>
</evidence>
<proteinExistence type="inferred from homology"/>
<evidence type="ECO:0000256" key="7">
    <source>
        <dbReference type="ARBA" id="ARBA00022759"/>
    </source>
</evidence>
<evidence type="ECO:0000256" key="4">
    <source>
        <dbReference type="ARBA" id="ARBA00022722"/>
    </source>
</evidence>
<dbReference type="GO" id="GO:0005737">
    <property type="term" value="C:cytoplasm"/>
    <property type="evidence" value="ECO:0007669"/>
    <property type="project" value="UniProtKB-SubCell"/>
</dbReference>
<comment type="domain">
    <text evidence="14">The VLRF1 domain mediates binding to the 60S ribosomal subunit.</text>
</comment>
<dbReference type="GO" id="GO:0004519">
    <property type="term" value="F:endonuclease activity"/>
    <property type="evidence" value="ECO:0007669"/>
    <property type="project" value="UniProtKB-KW"/>
</dbReference>
<dbReference type="PROSITE" id="PS52044">
    <property type="entry name" value="VLRF1"/>
    <property type="match status" value="1"/>
</dbReference>
<dbReference type="PROSITE" id="PS50297">
    <property type="entry name" value="ANK_REP_REGION"/>
    <property type="match status" value="1"/>
</dbReference>
<keyword evidence="9 14" id="KW-0378">Hydrolase</keyword>